<name>A0AAP6BAX6_9ACTN</name>
<dbReference type="RefSeq" id="WP_010352942.1">
    <property type="nucleotide sequence ID" value="NZ_BCML01000031.1"/>
</dbReference>
<dbReference type="Proteomes" id="UP001272987">
    <property type="component" value="Unassembled WGS sequence"/>
</dbReference>
<dbReference type="AlphaFoldDB" id="A0AAP6BAX6"/>
<dbReference type="Proteomes" id="UP001282288">
    <property type="component" value="Unassembled WGS sequence"/>
</dbReference>
<comment type="caution">
    <text evidence="1">The sequence shown here is derived from an EMBL/GenBank/DDBJ whole genome shotgun (WGS) entry which is preliminary data.</text>
</comment>
<gene>
    <name evidence="1" type="ORF">PV399_16320</name>
    <name evidence="2" type="ORF">PV666_32825</name>
</gene>
<organism evidence="1 4">
    <name type="scientific">Streptomyces acidiscabies</name>
    <dbReference type="NCBI Taxonomy" id="42234"/>
    <lineage>
        <taxon>Bacteria</taxon>
        <taxon>Bacillati</taxon>
        <taxon>Actinomycetota</taxon>
        <taxon>Actinomycetes</taxon>
        <taxon>Kitasatosporales</taxon>
        <taxon>Streptomycetaceae</taxon>
        <taxon>Streptomyces</taxon>
    </lineage>
</organism>
<dbReference type="GeneID" id="69812760"/>
<protein>
    <submittedName>
        <fullName evidence="1">SRPBCC family protein</fullName>
    </submittedName>
</protein>
<dbReference type="Gene3D" id="3.30.530.20">
    <property type="match status" value="1"/>
</dbReference>
<evidence type="ECO:0000313" key="3">
    <source>
        <dbReference type="Proteomes" id="UP001272987"/>
    </source>
</evidence>
<evidence type="ECO:0000313" key="1">
    <source>
        <dbReference type="EMBL" id="MDX2961270.1"/>
    </source>
</evidence>
<dbReference type="EMBL" id="JARAWP010000022">
    <property type="protein sequence ID" value="MDX3022628.1"/>
    <property type="molecule type" value="Genomic_DNA"/>
</dbReference>
<dbReference type="Pfam" id="PF10604">
    <property type="entry name" value="Polyketide_cyc2"/>
    <property type="match status" value="1"/>
</dbReference>
<evidence type="ECO:0000313" key="4">
    <source>
        <dbReference type="Proteomes" id="UP001282288"/>
    </source>
</evidence>
<sequence>MERHLAPVGLEFVETAPVRFLFAQEMSAPPEAVFHALAEDVPGWADWFRQVKLARPLGDGGQREIRLVGGGRFRETILAAKAPEVYAYRLDTLNAPGMKALVEEWRLIPVGAGTRVRWTFAADAVPALRVALKVARPGFGTAFRGAVRELDKRLGKPGS</sequence>
<dbReference type="InterPro" id="IPR019587">
    <property type="entry name" value="Polyketide_cyclase/dehydratase"/>
</dbReference>
<dbReference type="SUPFAM" id="SSF55961">
    <property type="entry name" value="Bet v1-like"/>
    <property type="match status" value="1"/>
</dbReference>
<proteinExistence type="predicted"/>
<reference evidence="1 3" key="1">
    <citation type="journal article" date="2023" name="Microb. Genom.">
        <title>Mesoterricola silvestris gen. nov., sp. nov., Mesoterricola sediminis sp. nov., Geothrix oryzae sp. nov., Geothrix edaphica sp. nov., Geothrix rubra sp. nov., and Geothrix limicola sp. nov., six novel members of Acidobacteriota isolated from soils.</title>
        <authorList>
            <person name="Weisberg A.J."/>
            <person name="Pearce E."/>
            <person name="Kramer C.G."/>
            <person name="Chang J.H."/>
            <person name="Clarke C.R."/>
        </authorList>
    </citation>
    <scope>NUCLEOTIDE SEQUENCE</scope>
    <source>
        <strain evidence="2 3">NB05-1H</strain>
        <strain evidence="1">NRRL_B-16521</strain>
    </source>
</reference>
<keyword evidence="3" id="KW-1185">Reference proteome</keyword>
<dbReference type="InterPro" id="IPR023393">
    <property type="entry name" value="START-like_dom_sf"/>
</dbReference>
<dbReference type="EMBL" id="JARAWC010000011">
    <property type="protein sequence ID" value="MDX2961270.1"/>
    <property type="molecule type" value="Genomic_DNA"/>
</dbReference>
<evidence type="ECO:0000313" key="2">
    <source>
        <dbReference type="EMBL" id="MDX3022628.1"/>
    </source>
</evidence>
<accession>A0AAP6BAX6</accession>
<dbReference type="CDD" id="cd07821">
    <property type="entry name" value="PYR_PYL_RCAR_like"/>
    <property type="match status" value="1"/>
</dbReference>